<dbReference type="Proteomes" id="UP000199468">
    <property type="component" value="Unassembled WGS sequence"/>
</dbReference>
<dbReference type="RefSeq" id="WP_091862981.1">
    <property type="nucleotide sequence ID" value="NZ_FNBZ01000016.1"/>
</dbReference>
<evidence type="ECO:0000313" key="2">
    <source>
        <dbReference type="Proteomes" id="UP000199468"/>
    </source>
</evidence>
<protein>
    <submittedName>
        <fullName evidence="1">Uncharacterized protein</fullName>
    </submittedName>
</protein>
<dbReference type="EMBL" id="FNBZ01000016">
    <property type="protein sequence ID" value="SDH79603.1"/>
    <property type="molecule type" value="Genomic_DNA"/>
</dbReference>
<comment type="caution">
    <text evidence="1">The sequence shown here is derived from an EMBL/GenBank/DDBJ whole genome shotgun (WGS) entry which is preliminary data.</text>
</comment>
<accession>A0ABY0PFW6</accession>
<evidence type="ECO:0000313" key="1">
    <source>
        <dbReference type="EMBL" id="SDH79603.1"/>
    </source>
</evidence>
<reference evidence="1 2" key="1">
    <citation type="submission" date="2016-10" db="EMBL/GenBank/DDBJ databases">
        <authorList>
            <person name="Varghese N."/>
            <person name="Submissions S."/>
        </authorList>
    </citation>
    <scope>NUCLEOTIDE SEQUENCE [LARGE SCALE GENOMIC DNA]</scope>
    <source>
        <strain evidence="1 2">DSM 26672</strain>
    </source>
</reference>
<proteinExistence type="predicted"/>
<keyword evidence="2" id="KW-1185">Reference proteome</keyword>
<gene>
    <name evidence="1" type="ORF">SAMN05421844_11620</name>
</gene>
<sequence>MVALRKPAELLPRRHSAVKRELYRERCKDEDGNRYTVIVWRDYPGTSLTSYTLEDGTPVHYEDEWYFLIEPTRQMLTRCDD</sequence>
<organism evidence="1 2">
    <name type="scientific">Bosea robiniae</name>
    <dbReference type="NCBI Taxonomy" id="1036780"/>
    <lineage>
        <taxon>Bacteria</taxon>
        <taxon>Pseudomonadati</taxon>
        <taxon>Pseudomonadota</taxon>
        <taxon>Alphaproteobacteria</taxon>
        <taxon>Hyphomicrobiales</taxon>
        <taxon>Boseaceae</taxon>
        <taxon>Bosea</taxon>
    </lineage>
</organism>
<name>A0ABY0PFW6_9HYPH</name>